<keyword evidence="2" id="KW-0808">Transferase</keyword>
<dbReference type="RefSeq" id="WP_153584163.1">
    <property type="nucleotide sequence ID" value="NZ_WJBU01000005.1"/>
</dbReference>
<comment type="caution">
    <text evidence="2">The sequence shown here is derived from an EMBL/GenBank/DDBJ whole genome shotgun (WGS) entry which is preliminary data.</text>
</comment>
<dbReference type="PANTHER" id="PTHR46401">
    <property type="entry name" value="GLYCOSYLTRANSFERASE WBBK-RELATED"/>
    <property type="match status" value="1"/>
</dbReference>
<dbReference type="GO" id="GO:0016757">
    <property type="term" value="F:glycosyltransferase activity"/>
    <property type="evidence" value="ECO:0007669"/>
    <property type="project" value="InterPro"/>
</dbReference>
<dbReference type="Gene3D" id="3.40.50.2000">
    <property type="entry name" value="Glycogen Phosphorylase B"/>
    <property type="match status" value="1"/>
</dbReference>
<reference evidence="2 3" key="1">
    <citation type="submission" date="2019-11" db="EMBL/GenBank/DDBJ databases">
        <title>Caenimonas koreensis gen. nov., sp. nov., isolated from activated sludge.</title>
        <authorList>
            <person name="Seung H.R."/>
        </authorList>
    </citation>
    <scope>NUCLEOTIDE SEQUENCE [LARGE SCALE GENOMIC DNA]</scope>
    <source>
        <strain evidence="2 3">EMB320</strain>
    </source>
</reference>
<dbReference type="Proteomes" id="UP000487350">
    <property type="component" value="Unassembled WGS sequence"/>
</dbReference>
<dbReference type="AlphaFoldDB" id="A0A844B5Q0"/>
<evidence type="ECO:0000313" key="2">
    <source>
        <dbReference type="EMBL" id="MRD46827.1"/>
    </source>
</evidence>
<dbReference type="EMBL" id="WJBU01000005">
    <property type="protein sequence ID" value="MRD46827.1"/>
    <property type="molecule type" value="Genomic_DNA"/>
</dbReference>
<gene>
    <name evidence="2" type="ORF">GHT07_06040</name>
</gene>
<dbReference type="InterPro" id="IPR001296">
    <property type="entry name" value="Glyco_trans_1"/>
</dbReference>
<keyword evidence="3" id="KW-1185">Reference proteome</keyword>
<proteinExistence type="predicted"/>
<evidence type="ECO:0000259" key="1">
    <source>
        <dbReference type="Pfam" id="PF00534"/>
    </source>
</evidence>
<protein>
    <submittedName>
        <fullName evidence="2">Glycosyltransferase</fullName>
    </submittedName>
</protein>
<organism evidence="2 3">
    <name type="scientific">Caenimonas koreensis DSM 17982</name>
    <dbReference type="NCBI Taxonomy" id="1121255"/>
    <lineage>
        <taxon>Bacteria</taxon>
        <taxon>Pseudomonadati</taxon>
        <taxon>Pseudomonadota</taxon>
        <taxon>Betaproteobacteria</taxon>
        <taxon>Burkholderiales</taxon>
        <taxon>Comamonadaceae</taxon>
        <taxon>Caenimonas</taxon>
    </lineage>
</organism>
<sequence length="398" mass="44300">MDAAARDASAGRIGLVCPSTDGRWLGGLYYLQHLVLAVAELPPHERINFVDVWWNEAPEHDPFSEIREHLGPRVVVGLPQRLVPRIARAVKRRVLGAPPGMSDLFEANGIGVLFPSLPCEEPGVPYVCWLADLQHRHLTQYYTPSQLEAIDATVIEESGKAALMMLSSHAAMQDLEKYFPRLVPKARVVFPVSVPTAEWFACDPAEVANRLGLPERFLMVSNQICAHKNHAVILEAVRRLHDEGTRVTVVCTGLRQDYRDLTFYSRLQARVDAMGLADQMLFVGALPRAEQLALMRRAVGVAQPSEFEGWGSAMSDAKVLGRPILASDLPVHREHRANVLAYLDPHDVDGWSREIRSLWLHGSLGPDLEGEARALESARQERLRVGRETVALFREAMG</sequence>
<dbReference type="PANTHER" id="PTHR46401:SF8">
    <property type="entry name" value="BLL6006 PROTEIN"/>
    <property type="match status" value="1"/>
</dbReference>
<dbReference type="OrthoDB" id="433681at2"/>
<dbReference type="Pfam" id="PF00534">
    <property type="entry name" value="Glycos_transf_1"/>
    <property type="match status" value="1"/>
</dbReference>
<accession>A0A844B5Q0</accession>
<evidence type="ECO:0000313" key="3">
    <source>
        <dbReference type="Proteomes" id="UP000487350"/>
    </source>
</evidence>
<feature type="domain" description="Glycosyl transferase family 1" evidence="1">
    <location>
        <begin position="215"/>
        <end position="358"/>
    </location>
</feature>
<dbReference type="SUPFAM" id="SSF53756">
    <property type="entry name" value="UDP-Glycosyltransferase/glycogen phosphorylase"/>
    <property type="match status" value="1"/>
</dbReference>
<name>A0A844B5Q0_9BURK</name>